<keyword evidence="6 12" id="KW-0347">Helicase</keyword>
<comment type="cofactor">
    <cofactor evidence="12">
        <name>Zn(2+)</name>
        <dbReference type="ChEBI" id="CHEBI:29105"/>
    </cofactor>
    <text evidence="12">Binds 2 zinc ions per subunit.</text>
</comment>
<dbReference type="PATRIC" id="fig|1307761.3.peg.2402"/>
<dbReference type="Gene3D" id="3.40.1440.60">
    <property type="entry name" value="PriA, 3(prime) DNA-binding domain"/>
    <property type="match status" value="1"/>
</dbReference>
<dbReference type="GO" id="GO:0006270">
    <property type="term" value="P:DNA replication initiation"/>
    <property type="evidence" value="ECO:0007669"/>
    <property type="project" value="TreeGrafter"/>
</dbReference>
<dbReference type="AlphaFoldDB" id="V5WIZ1"/>
<evidence type="ECO:0000256" key="10">
    <source>
        <dbReference type="ARBA" id="ARBA00023235"/>
    </source>
</evidence>
<comment type="catalytic activity">
    <reaction evidence="12">
        <text>Couples ATP hydrolysis with the unwinding of duplex DNA by translocating in the 3'-5' direction.</text>
        <dbReference type="EC" id="5.6.2.4"/>
    </reaction>
</comment>
<dbReference type="SMART" id="SM00487">
    <property type="entry name" value="DEXDc"/>
    <property type="match status" value="1"/>
</dbReference>
<dbReference type="NCBIfam" id="TIGR00595">
    <property type="entry name" value="priA"/>
    <property type="match status" value="1"/>
</dbReference>
<keyword evidence="8 12" id="KW-0067">ATP-binding</keyword>
<dbReference type="eggNOG" id="COG1198">
    <property type="taxonomic scope" value="Bacteria"/>
</dbReference>
<keyword evidence="2 12" id="KW-0235">DNA replication</keyword>
<dbReference type="InterPro" id="IPR011545">
    <property type="entry name" value="DEAD/DEAH_box_helicase_dom"/>
</dbReference>
<feature type="binding site" evidence="12">
    <location>
        <position position="386"/>
    </location>
    <ligand>
        <name>Zn(2+)</name>
        <dbReference type="ChEBI" id="CHEBI:29105"/>
        <label>2</label>
    </ligand>
</feature>
<dbReference type="InterPro" id="IPR014001">
    <property type="entry name" value="Helicase_ATP-bd"/>
</dbReference>
<feature type="binding site" evidence="12">
    <location>
        <position position="396"/>
    </location>
    <ligand>
        <name>Zn(2+)</name>
        <dbReference type="ChEBI" id="CHEBI:29105"/>
        <label>1</label>
    </ligand>
</feature>
<keyword evidence="1 12" id="KW-0639">Primosome</keyword>
<feature type="binding site" evidence="12">
    <location>
        <position position="359"/>
    </location>
    <ligand>
        <name>Zn(2+)</name>
        <dbReference type="ChEBI" id="CHEBI:29105"/>
        <label>1</label>
    </ligand>
</feature>
<evidence type="ECO:0000256" key="7">
    <source>
        <dbReference type="ARBA" id="ARBA00022833"/>
    </source>
</evidence>
<protein>
    <recommendedName>
        <fullName evidence="12">Replication restart protein PriA</fullName>
    </recommendedName>
    <alternativeName>
        <fullName evidence="12">ATP-dependent DNA helicase PriA</fullName>
        <ecNumber evidence="12">5.6.2.4</ecNumber>
    </alternativeName>
    <alternativeName>
        <fullName evidence="12">DNA 3'-5' helicase PriA</fullName>
    </alternativeName>
</protein>
<comment type="catalytic activity">
    <reaction evidence="11 12">
        <text>ATP + H2O = ADP + phosphate + H(+)</text>
        <dbReference type="Rhea" id="RHEA:13065"/>
        <dbReference type="ChEBI" id="CHEBI:15377"/>
        <dbReference type="ChEBI" id="CHEBI:15378"/>
        <dbReference type="ChEBI" id="CHEBI:30616"/>
        <dbReference type="ChEBI" id="CHEBI:43474"/>
        <dbReference type="ChEBI" id="CHEBI:456216"/>
        <dbReference type="EC" id="5.6.2.4"/>
    </reaction>
</comment>
<evidence type="ECO:0000256" key="9">
    <source>
        <dbReference type="ARBA" id="ARBA00023125"/>
    </source>
</evidence>
<reference evidence="15 16" key="1">
    <citation type="journal article" date="2015" name="Stand. Genomic Sci.">
        <title>Complete genome sequence and description of Salinispira pacifica gen. nov., sp. nov., a novel spirochaete isolated form a hypersaline microbial mat.</title>
        <authorList>
            <person name="Ben Hania W."/>
            <person name="Joseph M."/>
            <person name="Schumann P."/>
            <person name="Bunk B."/>
            <person name="Fiebig A."/>
            <person name="Sproer C."/>
            <person name="Klenk H.P."/>
            <person name="Fardeau M.L."/>
            <person name="Spring S."/>
        </authorList>
    </citation>
    <scope>NUCLEOTIDE SEQUENCE [LARGE SCALE GENOMIC DNA]</scope>
    <source>
        <strain evidence="15 16">L21-RPul-D2</strain>
    </source>
</reference>
<dbReference type="SUPFAM" id="SSF52540">
    <property type="entry name" value="P-loop containing nucleoside triphosphate hydrolases"/>
    <property type="match status" value="1"/>
</dbReference>
<keyword evidence="5 12" id="KW-0378">Hydrolase</keyword>
<feature type="domain" description="Helicase ATP-binding" evidence="13">
    <location>
        <begin position="133"/>
        <end position="299"/>
    </location>
</feature>
<gene>
    <name evidence="12" type="primary">priA</name>
    <name evidence="15" type="ORF">L21SP2_2410</name>
</gene>
<dbReference type="Pfam" id="PF18319">
    <property type="entry name" value="Zn_ribbon_PriA"/>
    <property type="match status" value="1"/>
</dbReference>
<evidence type="ECO:0000256" key="2">
    <source>
        <dbReference type="ARBA" id="ARBA00022705"/>
    </source>
</evidence>
<dbReference type="EC" id="5.6.2.4" evidence="12"/>
<evidence type="ECO:0000259" key="14">
    <source>
        <dbReference type="PROSITE" id="PS51194"/>
    </source>
</evidence>
<feature type="binding site" evidence="12">
    <location>
        <position position="356"/>
    </location>
    <ligand>
        <name>Zn(2+)</name>
        <dbReference type="ChEBI" id="CHEBI:29105"/>
        <label>1</label>
    </ligand>
</feature>
<evidence type="ECO:0000256" key="5">
    <source>
        <dbReference type="ARBA" id="ARBA00022801"/>
    </source>
</evidence>
<feature type="domain" description="Helicase C-terminal" evidence="14">
    <location>
        <begin position="391"/>
        <end position="545"/>
    </location>
</feature>
<dbReference type="SMART" id="SM00490">
    <property type="entry name" value="HELICc"/>
    <property type="match status" value="1"/>
</dbReference>
<dbReference type="InterPro" id="IPR040498">
    <property type="entry name" value="PriA_CRR"/>
</dbReference>
<dbReference type="Gene3D" id="3.40.50.300">
    <property type="entry name" value="P-loop containing nucleotide triphosphate hydrolases"/>
    <property type="match status" value="2"/>
</dbReference>
<dbReference type="GO" id="GO:0006269">
    <property type="term" value="P:DNA replication, synthesis of primer"/>
    <property type="evidence" value="ECO:0007669"/>
    <property type="project" value="UniProtKB-KW"/>
</dbReference>
<feature type="binding site" evidence="12">
    <location>
        <position position="365"/>
    </location>
    <ligand>
        <name>Zn(2+)</name>
        <dbReference type="ChEBI" id="CHEBI:29105"/>
        <label>2</label>
    </ligand>
</feature>
<evidence type="ECO:0000313" key="16">
    <source>
        <dbReference type="Proteomes" id="UP000018680"/>
    </source>
</evidence>
<dbReference type="HOGENOM" id="CLU_013353_4_1_12"/>
<dbReference type="Pfam" id="PF18074">
    <property type="entry name" value="PriA_C"/>
    <property type="match status" value="1"/>
</dbReference>
<evidence type="ECO:0000259" key="13">
    <source>
        <dbReference type="PROSITE" id="PS51192"/>
    </source>
</evidence>
<dbReference type="PROSITE" id="PS51192">
    <property type="entry name" value="HELICASE_ATP_BIND_1"/>
    <property type="match status" value="1"/>
</dbReference>
<evidence type="ECO:0000256" key="6">
    <source>
        <dbReference type="ARBA" id="ARBA00022806"/>
    </source>
</evidence>
<dbReference type="GO" id="GO:0006310">
    <property type="term" value="P:DNA recombination"/>
    <property type="evidence" value="ECO:0007669"/>
    <property type="project" value="InterPro"/>
</dbReference>
<accession>V5WIZ1</accession>
<dbReference type="GO" id="GO:0008270">
    <property type="term" value="F:zinc ion binding"/>
    <property type="evidence" value="ECO:0007669"/>
    <property type="project" value="UniProtKB-UniRule"/>
</dbReference>
<dbReference type="STRING" id="1307761.L21SP2_2410"/>
<keyword evidence="10 12" id="KW-0413">Isomerase</keyword>
<dbReference type="GO" id="GO:0005524">
    <property type="term" value="F:ATP binding"/>
    <property type="evidence" value="ECO:0007669"/>
    <property type="project" value="UniProtKB-UniRule"/>
</dbReference>
<dbReference type="InterPro" id="IPR027417">
    <property type="entry name" value="P-loop_NTPase"/>
</dbReference>
<keyword evidence="16" id="KW-1185">Reference proteome</keyword>
<dbReference type="GO" id="GO:1990077">
    <property type="term" value="C:primosome complex"/>
    <property type="evidence" value="ECO:0007669"/>
    <property type="project" value="UniProtKB-UniRule"/>
</dbReference>
<feature type="binding site" evidence="12">
    <location>
        <position position="399"/>
    </location>
    <ligand>
        <name>Zn(2+)</name>
        <dbReference type="ChEBI" id="CHEBI:29105"/>
        <label>1</label>
    </ligand>
</feature>
<dbReference type="PANTHER" id="PTHR30580">
    <property type="entry name" value="PRIMOSOMAL PROTEIN N"/>
    <property type="match status" value="1"/>
</dbReference>
<evidence type="ECO:0000256" key="12">
    <source>
        <dbReference type="HAMAP-Rule" id="MF_00983"/>
    </source>
</evidence>
<evidence type="ECO:0000313" key="15">
    <source>
        <dbReference type="EMBL" id="AHC15763.1"/>
    </source>
</evidence>
<evidence type="ECO:0000256" key="3">
    <source>
        <dbReference type="ARBA" id="ARBA00022723"/>
    </source>
</evidence>
<dbReference type="Pfam" id="PF00270">
    <property type="entry name" value="DEAD"/>
    <property type="match status" value="1"/>
</dbReference>
<dbReference type="GO" id="GO:0003677">
    <property type="term" value="F:DNA binding"/>
    <property type="evidence" value="ECO:0007669"/>
    <property type="project" value="UniProtKB-UniRule"/>
</dbReference>
<dbReference type="FunFam" id="3.40.50.300:FF:000489">
    <property type="entry name" value="Primosome assembly protein PriA"/>
    <property type="match status" value="1"/>
</dbReference>
<dbReference type="Pfam" id="PF00271">
    <property type="entry name" value="Helicase_C"/>
    <property type="match status" value="1"/>
</dbReference>
<evidence type="ECO:0000256" key="11">
    <source>
        <dbReference type="ARBA" id="ARBA00048988"/>
    </source>
</evidence>
<proteinExistence type="inferred from homology"/>
<dbReference type="InterPro" id="IPR005259">
    <property type="entry name" value="PriA"/>
</dbReference>
<dbReference type="KEGG" id="slr:L21SP2_2410"/>
<feature type="binding site" evidence="12">
    <location>
        <position position="368"/>
    </location>
    <ligand>
        <name>Zn(2+)</name>
        <dbReference type="ChEBI" id="CHEBI:29105"/>
        <label>2</label>
    </ligand>
</feature>
<keyword evidence="3 12" id="KW-0479">Metal-binding</keyword>
<sequence>MFNRPLDSAYTYLFDGSAEEAEGRRVIATLGRQKLTGYVIECSPEPPPSLKSDITLKQIERIVDPQPVFDSELIGMARWMAKSYICSLGEALSAMIPGGKRDKELAPALPGEDEGLRQEPISLSDEQEHAVQQILSAPRGQYYLYGITGSGKTEVFLQAAEATLKEGRGIIYLVPEISLTHQVVQVIRSRFGEQSAVLHSSLTQSQRIAQWRRILSGEARLVIGARSAIFAPLPDIGLIILDEEHESSYKSGTTPRYHARQLALYRGGVHGARVVMGSATPSVEAWHHMNKGTLRRLDLTRRLSGGAVPEIRVVNVKGSDSSLGSELREGIRATLKEGKQVILFLNRRGFGYFYHCRSCGADFSCTRCSVSLTFHKSKQKLVCHHCGYQRPVPQVCPECGSLELGYSGFGTEKVAQDVEELVPSARVLRLDTDSTRKKGVLEKGIADFRQGKIDILLGTQMVAKGLNFPGVSLVGIILADSSLHLPDFRSYEKTFSLITQVAGRAGRYSPDGRVILQTLNPAHHIIRQAAGMDLEGFYRRELDSRRELGFPPFSRIIRILVRGREPGRVWEYARRIHSGVQETMEGLNLDSWEILGPSESPIPRLNNNYRVHMLILSSRLGPLQQMLPRLLSSMKKDYSLYTEVDVDPQSML</sequence>
<comment type="subunit">
    <text evidence="12">Component of the replication restart primosome.</text>
</comment>
<comment type="function">
    <text evidence="12">Initiates the restart of stalled replication forks, which reloads the replicative helicase on sites other than the origin of replication. Recognizes and binds to abandoned replication forks and remodels them to uncover a helicase loading site. Promotes assembly of the primosome at these replication forks.</text>
</comment>
<keyword evidence="7 12" id="KW-0862">Zinc</keyword>
<dbReference type="EMBL" id="CP006939">
    <property type="protein sequence ID" value="AHC15763.1"/>
    <property type="molecule type" value="Genomic_DNA"/>
</dbReference>
<dbReference type="InterPro" id="IPR041222">
    <property type="entry name" value="PriA_3primeBD"/>
</dbReference>
<dbReference type="HAMAP" id="MF_00983">
    <property type="entry name" value="PriA"/>
    <property type="match status" value="1"/>
</dbReference>
<dbReference type="GO" id="GO:0006302">
    <property type="term" value="P:double-strand break repair"/>
    <property type="evidence" value="ECO:0007669"/>
    <property type="project" value="InterPro"/>
</dbReference>
<dbReference type="CDD" id="cd18804">
    <property type="entry name" value="SF2_C_priA"/>
    <property type="match status" value="1"/>
</dbReference>
<dbReference type="GO" id="GO:0043138">
    <property type="term" value="F:3'-5' DNA helicase activity"/>
    <property type="evidence" value="ECO:0007669"/>
    <property type="project" value="UniProtKB-EC"/>
</dbReference>
<evidence type="ECO:0000256" key="4">
    <source>
        <dbReference type="ARBA" id="ARBA00022741"/>
    </source>
</evidence>
<keyword evidence="4 12" id="KW-0547">Nucleotide-binding</keyword>
<dbReference type="PROSITE" id="PS51194">
    <property type="entry name" value="HELICASE_CTER"/>
    <property type="match status" value="1"/>
</dbReference>
<organism evidence="15 16">
    <name type="scientific">Salinispira pacifica</name>
    <dbReference type="NCBI Taxonomy" id="1307761"/>
    <lineage>
        <taxon>Bacteria</taxon>
        <taxon>Pseudomonadati</taxon>
        <taxon>Spirochaetota</taxon>
        <taxon>Spirochaetia</taxon>
        <taxon>Spirochaetales</taxon>
        <taxon>Spirochaetaceae</taxon>
        <taxon>Salinispira</taxon>
    </lineage>
</organism>
<name>V5WIZ1_9SPIO</name>
<dbReference type="CDD" id="cd17929">
    <property type="entry name" value="DEXHc_priA"/>
    <property type="match status" value="1"/>
</dbReference>
<dbReference type="InterPro" id="IPR041236">
    <property type="entry name" value="PriA_C"/>
</dbReference>
<keyword evidence="9 12" id="KW-0238">DNA-binding</keyword>
<comment type="similarity">
    <text evidence="12">Belongs to the helicase family. PriA subfamily.</text>
</comment>
<dbReference type="Pfam" id="PF17764">
    <property type="entry name" value="PriA_3primeBD"/>
    <property type="match status" value="1"/>
</dbReference>
<dbReference type="InterPro" id="IPR042115">
    <property type="entry name" value="PriA_3primeBD_sf"/>
</dbReference>
<dbReference type="PANTHER" id="PTHR30580:SF0">
    <property type="entry name" value="PRIMOSOMAL PROTEIN N"/>
    <property type="match status" value="1"/>
</dbReference>
<feature type="binding site" evidence="12">
    <location>
        <position position="383"/>
    </location>
    <ligand>
        <name>Zn(2+)</name>
        <dbReference type="ChEBI" id="CHEBI:29105"/>
        <label>2</label>
    </ligand>
</feature>
<dbReference type="GO" id="GO:0016887">
    <property type="term" value="F:ATP hydrolysis activity"/>
    <property type="evidence" value="ECO:0007669"/>
    <property type="project" value="RHEA"/>
</dbReference>
<evidence type="ECO:0000256" key="8">
    <source>
        <dbReference type="ARBA" id="ARBA00022840"/>
    </source>
</evidence>
<dbReference type="InterPro" id="IPR001650">
    <property type="entry name" value="Helicase_C-like"/>
</dbReference>
<dbReference type="Proteomes" id="UP000018680">
    <property type="component" value="Chromosome"/>
</dbReference>
<evidence type="ECO:0000256" key="1">
    <source>
        <dbReference type="ARBA" id="ARBA00022515"/>
    </source>
</evidence>